<dbReference type="InterPro" id="IPR029057">
    <property type="entry name" value="PRTase-like"/>
</dbReference>
<dbReference type="InterPro" id="IPR000836">
    <property type="entry name" value="PRTase_dom"/>
</dbReference>
<dbReference type="Pfam" id="PF00156">
    <property type="entry name" value="Pribosyltran"/>
    <property type="match status" value="1"/>
</dbReference>
<keyword evidence="1" id="KW-0808">Transferase</keyword>
<organism evidence="4">
    <name type="scientific">marine metagenome</name>
    <dbReference type="NCBI Taxonomy" id="408172"/>
    <lineage>
        <taxon>unclassified sequences</taxon>
        <taxon>metagenomes</taxon>
        <taxon>ecological metagenomes</taxon>
    </lineage>
</organism>
<name>A0A383BT28_9ZZZZ</name>
<dbReference type="PANTHER" id="PTHR11907">
    <property type="entry name" value="AMIDOPHOSPHORIBOSYLTRANSFERASE"/>
    <property type="match status" value="1"/>
</dbReference>
<evidence type="ECO:0000313" key="4">
    <source>
        <dbReference type="EMBL" id="SVE23000.1"/>
    </source>
</evidence>
<dbReference type="SUPFAM" id="SSF53271">
    <property type="entry name" value="PRTase-like"/>
    <property type="match status" value="1"/>
</dbReference>
<dbReference type="EMBL" id="UINC01202959">
    <property type="protein sequence ID" value="SVE23000.1"/>
    <property type="molecule type" value="Genomic_DNA"/>
</dbReference>
<protein>
    <recommendedName>
        <fullName evidence="3">Phosphoribosyltransferase domain-containing protein</fullName>
    </recommendedName>
</protein>
<reference evidence="4" key="1">
    <citation type="submission" date="2018-05" db="EMBL/GenBank/DDBJ databases">
        <authorList>
            <person name="Lanie J.A."/>
            <person name="Ng W.-L."/>
            <person name="Kazmierczak K.M."/>
            <person name="Andrzejewski T.M."/>
            <person name="Davidsen T.M."/>
            <person name="Wayne K.J."/>
            <person name="Tettelin H."/>
            <person name="Glass J.I."/>
            <person name="Rusch D."/>
            <person name="Podicherti R."/>
            <person name="Tsui H.-C.T."/>
            <person name="Winkler M.E."/>
        </authorList>
    </citation>
    <scope>NUCLEOTIDE SEQUENCE</scope>
</reference>
<dbReference type="AlphaFoldDB" id="A0A383BT28"/>
<dbReference type="Gene3D" id="3.40.50.2020">
    <property type="match status" value="1"/>
</dbReference>
<proteinExistence type="predicted"/>
<dbReference type="GO" id="GO:0016740">
    <property type="term" value="F:transferase activity"/>
    <property type="evidence" value="ECO:0007669"/>
    <property type="project" value="UniProtKB-KW"/>
</dbReference>
<evidence type="ECO:0000259" key="3">
    <source>
        <dbReference type="Pfam" id="PF00156"/>
    </source>
</evidence>
<evidence type="ECO:0000256" key="2">
    <source>
        <dbReference type="ARBA" id="ARBA00022962"/>
    </source>
</evidence>
<keyword evidence="2" id="KW-0315">Glutamine amidotransferase</keyword>
<sequence>PCIFEYIYFSRPDSIINNTSVYEYRKRLGAELAKESSVKADLIIPVPDSGVPAAIGYSEEIKKNVELGIIRNHYVGRTFIEPTQQIRSLGVKLKHNVNKTLIKGKSLILIDDSLVRGTTSVKIIKMLYEAGAKEVHLKIASPPIKYPDYYGIDTPYRDELLASKLDLKGMQTFTKAKTLQFLSIEGLYKSMGHEKRNSSYPQFTDHCFTGEYPVKPIDVNDKNFEEDQLSFMSSKS</sequence>
<feature type="domain" description="Phosphoribosyltransferase" evidence="3">
    <location>
        <begin position="34"/>
        <end position="137"/>
    </location>
</feature>
<dbReference type="CDD" id="cd06223">
    <property type="entry name" value="PRTases_typeI"/>
    <property type="match status" value="1"/>
</dbReference>
<feature type="non-terminal residue" evidence="4">
    <location>
        <position position="1"/>
    </location>
</feature>
<accession>A0A383BT28</accession>
<gene>
    <name evidence="4" type="ORF">METZ01_LOCUS475854</name>
</gene>
<evidence type="ECO:0000256" key="1">
    <source>
        <dbReference type="ARBA" id="ARBA00022679"/>
    </source>
</evidence>